<dbReference type="EMBL" id="CP074371">
    <property type="protein sequence ID" value="QVI19923.1"/>
    <property type="molecule type" value="Genomic_DNA"/>
</dbReference>
<evidence type="ECO:0000256" key="7">
    <source>
        <dbReference type="SAM" id="SignalP"/>
    </source>
</evidence>
<keyword evidence="7" id="KW-0732">Signal</keyword>
<feature type="chain" id="PRO_5045384111" evidence="7">
    <location>
        <begin position="27"/>
        <end position="482"/>
    </location>
</feature>
<accession>A0ABX8CIY2</accession>
<evidence type="ECO:0000256" key="2">
    <source>
        <dbReference type="ARBA" id="ARBA00022670"/>
    </source>
</evidence>
<dbReference type="Proteomes" id="UP000683310">
    <property type="component" value="Chromosome"/>
</dbReference>
<evidence type="ECO:0000256" key="6">
    <source>
        <dbReference type="SAM" id="MobiDB-lite"/>
    </source>
</evidence>
<organism evidence="9 10">
    <name type="scientific">Nocardia tengchongensis</name>
    <dbReference type="NCBI Taxonomy" id="2055889"/>
    <lineage>
        <taxon>Bacteria</taxon>
        <taxon>Bacillati</taxon>
        <taxon>Actinomycetota</taxon>
        <taxon>Actinomycetes</taxon>
        <taxon>Mycobacteriales</taxon>
        <taxon>Nocardiaceae</taxon>
        <taxon>Nocardia</taxon>
    </lineage>
</organism>
<proteinExistence type="inferred from homology"/>
<keyword evidence="2" id="KW-0645">Protease</keyword>
<keyword evidence="4" id="KW-0788">Thiol protease</keyword>
<keyword evidence="5" id="KW-0175">Coiled coil</keyword>
<evidence type="ECO:0000256" key="3">
    <source>
        <dbReference type="ARBA" id="ARBA00022801"/>
    </source>
</evidence>
<dbReference type="RefSeq" id="WP_213555953.1">
    <property type="nucleotide sequence ID" value="NZ_JBHZDI010000177.1"/>
</dbReference>
<feature type="coiled-coil region" evidence="5">
    <location>
        <begin position="61"/>
        <end position="88"/>
    </location>
</feature>
<dbReference type="InterPro" id="IPR038765">
    <property type="entry name" value="Papain-like_cys_pep_sf"/>
</dbReference>
<sequence>MRRPAKRRGRPARVATELLVAAVVLACGMASGHAVPPPPANPSDGDLNAAGAQVDAGVGEVGTLINQVASAEQQLQQLDDAIAVRREAVNKALVDLQMARDAADAAARTVTQCQADLADAGTKVDTAHGNFDKYVAQVYMRPGSTSLINYMAAPSPEIALNRAQVLTIASKNQRQVVDGLRHAQIDQANKTSAAKQAQQAADAAAAAADAKKAEAQNAVATAQADFNQQNSVRNGLVSQRDSAQQRLDAARANVAGLQSQRDAFLAWDQQRKTEEAAAQAAAHAAAVAAAARVAADRAAADRANQVGQSHRPHKVQDSSPPPRRPTQPNRPDTSTTRPSGSRSELVETVVDRAMSQLGVVYAWGGGDEDGPTLGIRDGGTADSYGDYNKTGFDCSGLMIYAFAGVGVSLPHYSGYQYTMGTRVPVGDRARGDMLFWGPGGSQHVALYIGNNKMIEAPQSGEVVKVSTVREDGIMPYAVRIIS</sequence>
<comment type="similarity">
    <text evidence="1">Belongs to the peptidase C40 family.</text>
</comment>
<feature type="coiled-coil region" evidence="5">
    <location>
        <begin position="194"/>
        <end position="260"/>
    </location>
</feature>
<dbReference type="InterPro" id="IPR000064">
    <property type="entry name" value="NLP_P60_dom"/>
</dbReference>
<dbReference type="PANTHER" id="PTHR47359">
    <property type="entry name" value="PEPTIDOGLYCAN DL-ENDOPEPTIDASE CWLO"/>
    <property type="match status" value="1"/>
</dbReference>
<feature type="signal peptide" evidence="7">
    <location>
        <begin position="1"/>
        <end position="26"/>
    </location>
</feature>
<dbReference type="SUPFAM" id="SSF54001">
    <property type="entry name" value="Cysteine proteinases"/>
    <property type="match status" value="1"/>
</dbReference>
<evidence type="ECO:0000313" key="10">
    <source>
        <dbReference type="Proteomes" id="UP000683310"/>
    </source>
</evidence>
<keyword evidence="10" id="KW-1185">Reference proteome</keyword>
<feature type="domain" description="NlpC/P60" evidence="8">
    <location>
        <begin position="343"/>
        <end position="482"/>
    </location>
</feature>
<reference evidence="9 10" key="1">
    <citation type="submission" date="2021-04" db="EMBL/GenBank/DDBJ databases">
        <title>Nocardia tengchongensis.</title>
        <authorList>
            <person name="Zhuang k."/>
            <person name="Ran Y."/>
            <person name="Li W."/>
        </authorList>
    </citation>
    <scope>NUCLEOTIDE SEQUENCE [LARGE SCALE GENOMIC DNA]</scope>
    <source>
        <strain evidence="9 10">CFH S0057</strain>
    </source>
</reference>
<gene>
    <name evidence="9" type="ORF">KHQ06_27020</name>
</gene>
<dbReference type="PANTHER" id="PTHR47359:SF3">
    <property type="entry name" value="NLP_P60 DOMAIN-CONTAINING PROTEIN-RELATED"/>
    <property type="match status" value="1"/>
</dbReference>
<evidence type="ECO:0000256" key="1">
    <source>
        <dbReference type="ARBA" id="ARBA00007074"/>
    </source>
</evidence>
<evidence type="ECO:0000256" key="4">
    <source>
        <dbReference type="ARBA" id="ARBA00022807"/>
    </source>
</evidence>
<keyword evidence="3" id="KW-0378">Hydrolase</keyword>
<protein>
    <submittedName>
        <fullName evidence="9">C40 family peptidase</fullName>
    </submittedName>
</protein>
<dbReference type="Gene3D" id="3.90.1720.10">
    <property type="entry name" value="endopeptidase domain like (from Nostoc punctiforme)"/>
    <property type="match status" value="1"/>
</dbReference>
<feature type="region of interest" description="Disordered" evidence="6">
    <location>
        <begin position="298"/>
        <end position="344"/>
    </location>
</feature>
<dbReference type="PROSITE" id="PS51935">
    <property type="entry name" value="NLPC_P60"/>
    <property type="match status" value="1"/>
</dbReference>
<dbReference type="Pfam" id="PF00877">
    <property type="entry name" value="NLPC_P60"/>
    <property type="match status" value="1"/>
</dbReference>
<evidence type="ECO:0000259" key="8">
    <source>
        <dbReference type="PROSITE" id="PS51935"/>
    </source>
</evidence>
<evidence type="ECO:0000256" key="5">
    <source>
        <dbReference type="SAM" id="Coils"/>
    </source>
</evidence>
<name>A0ABX8CIY2_9NOCA</name>
<dbReference type="InterPro" id="IPR051794">
    <property type="entry name" value="PG_Endopeptidase_C40"/>
</dbReference>
<evidence type="ECO:0000313" key="9">
    <source>
        <dbReference type="EMBL" id="QVI19923.1"/>
    </source>
</evidence>